<organism evidence="10 11">
    <name type="scientific">Cytobacillus kochii</name>
    <dbReference type="NCBI Taxonomy" id="859143"/>
    <lineage>
        <taxon>Bacteria</taxon>
        <taxon>Bacillati</taxon>
        <taxon>Bacillota</taxon>
        <taxon>Bacilli</taxon>
        <taxon>Bacillales</taxon>
        <taxon>Bacillaceae</taxon>
        <taxon>Cytobacillus</taxon>
    </lineage>
</organism>
<evidence type="ECO:0000313" key="11">
    <source>
        <dbReference type="Proteomes" id="UP000215137"/>
    </source>
</evidence>
<feature type="domain" description="AAA" evidence="9">
    <location>
        <begin position="61"/>
        <end position="198"/>
    </location>
</feature>
<proteinExistence type="inferred from homology"/>
<evidence type="ECO:0000256" key="6">
    <source>
        <dbReference type="ARBA" id="ARBA00022840"/>
    </source>
</evidence>
<evidence type="ECO:0000256" key="3">
    <source>
        <dbReference type="ARBA" id="ARBA00022679"/>
    </source>
</evidence>
<evidence type="ECO:0000256" key="7">
    <source>
        <dbReference type="ARBA" id="ARBA00023137"/>
    </source>
</evidence>
<dbReference type="PANTHER" id="PTHR32309">
    <property type="entry name" value="TYROSINE-PROTEIN KINASE"/>
    <property type="match status" value="1"/>
</dbReference>
<dbReference type="InterPro" id="IPR050445">
    <property type="entry name" value="Bact_polysacc_biosynth/exp"/>
</dbReference>
<keyword evidence="5 10" id="KW-0418">Kinase</keyword>
<reference evidence="10 11" key="1">
    <citation type="submission" date="2017-08" db="EMBL/GenBank/DDBJ databases">
        <title>Complete Genome Sequence of Bacillus kochii Oregon-R-modENCODE STRAIN BDGP4, isolated from Drosophila melanogaster gut.</title>
        <authorList>
            <person name="Wan K.H."/>
            <person name="Yu C."/>
            <person name="Park S."/>
            <person name="Hammonds A.S."/>
            <person name="Booth B.W."/>
            <person name="Celniker S.E."/>
        </authorList>
    </citation>
    <scope>NUCLEOTIDE SEQUENCE [LARGE SCALE GENOMIC DNA]</scope>
    <source>
        <strain evidence="10 11">BDGP4</strain>
    </source>
</reference>
<dbReference type="GO" id="GO:0005524">
    <property type="term" value="F:ATP binding"/>
    <property type="evidence" value="ECO:0007669"/>
    <property type="project" value="UniProtKB-KW"/>
</dbReference>
<evidence type="ECO:0000256" key="2">
    <source>
        <dbReference type="ARBA" id="ARBA00011903"/>
    </source>
</evidence>
<comment type="similarity">
    <text evidence="1">Belongs to the CpsD/CapB family.</text>
</comment>
<dbReference type="GO" id="GO:0005886">
    <property type="term" value="C:plasma membrane"/>
    <property type="evidence" value="ECO:0007669"/>
    <property type="project" value="TreeGrafter"/>
</dbReference>
<dbReference type="PANTHER" id="PTHR32309:SF13">
    <property type="entry name" value="FERRIC ENTEROBACTIN TRANSPORT PROTEIN FEPE"/>
    <property type="match status" value="1"/>
</dbReference>
<dbReference type="Pfam" id="PF13614">
    <property type="entry name" value="AAA_31"/>
    <property type="match status" value="1"/>
</dbReference>
<accession>A0A248TK46</accession>
<name>A0A248TK46_9BACI</name>
<evidence type="ECO:0000256" key="4">
    <source>
        <dbReference type="ARBA" id="ARBA00022741"/>
    </source>
</evidence>
<dbReference type="EC" id="2.7.10.2" evidence="2"/>
<protein>
    <recommendedName>
        <fullName evidence="2">non-specific protein-tyrosine kinase</fullName>
        <ecNumber evidence="2">2.7.10.2</ecNumber>
    </recommendedName>
</protein>
<keyword evidence="6" id="KW-0067">ATP-binding</keyword>
<sequence length="221" mass="24332">MVNMRKWKIGTSNKGRNLVTYLYPHSIISEQFRTIRTNIQFINGEKKHMVLLITSPDRYEGKTTMIGNIAVSIANQKEKVLLIDANLRNPALHQMFMAAQEPGLTDVLKGDAIQEEVTISTQIPGLKLLPSGKIPSNPSELLGSSVMKKLIAKVSPLYDVILIDSPCLLDVTDTKVLANVSDGVILVVKQGQTKAEHVYNAKKTLQYAKSNIIGTILNGSH</sequence>
<dbReference type="SUPFAM" id="SSF52540">
    <property type="entry name" value="P-loop containing nucleoside triphosphate hydrolases"/>
    <property type="match status" value="1"/>
</dbReference>
<dbReference type="Gene3D" id="3.40.50.300">
    <property type="entry name" value="P-loop containing nucleotide triphosphate hydrolases"/>
    <property type="match status" value="1"/>
</dbReference>
<dbReference type="OrthoDB" id="9794577at2"/>
<evidence type="ECO:0000259" key="9">
    <source>
        <dbReference type="Pfam" id="PF13614"/>
    </source>
</evidence>
<keyword evidence="7" id="KW-0829">Tyrosine-protein kinase</keyword>
<dbReference type="InterPro" id="IPR005702">
    <property type="entry name" value="Wzc-like_C"/>
</dbReference>
<dbReference type="Proteomes" id="UP000215137">
    <property type="component" value="Chromosome"/>
</dbReference>
<dbReference type="NCBIfam" id="TIGR01007">
    <property type="entry name" value="eps_fam"/>
    <property type="match status" value="1"/>
</dbReference>
<evidence type="ECO:0000256" key="5">
    <source>
        <dbReference type="ARBA" id="ARBA00022777"/>
    </source>
</evidence>
<dbReference type="AlphaFoldDB" id="A0A248TK46"/>
<dbReference type="GO" id="GO:0004715">
    <property type="term" value="F:non-membrane spanning protein tyrosine kinase activity"/>
    <property type="evidence" value="ECO:0007669"/>
    <property type="project" value="UniProtKB-EC"/>
</dbReference>
<dbReference type="InterPro" id="IPR027417">
    <property type="entry name" value="P-loop_NTPase"/>
</dbReference>
<evidence type="ECO:0000313" key="10">
    <source>
        <dbReference type="EMBL" id="ASV68525.1"/>
    </source>
</evidence>
<dbReference type="RefSeq" id="WP_095372095.1">
    <property type="nucleotide sequence ID" value="NZ_CP022983.1"/>
</dbReference>
<dbReference type="KEGG" id="bko:CKF48_15155"/>
<evidence type="ECO:0000256" key="8">
    <source>
        <dbReference type="ARBA" id="ARBA00051245"/>
    </source>
</evidence>
<keyword evidence="4" id="KW-0547">Nucleotide-binding</keyword>
<gene>
    <name evidence="10" type="ORF">CKF48_15155</name>
</gene>
<keyword evidence="11" id="KW-1185">Reference proteome</keyword>
<dbReference type="EMBL" id="CP022983">
    <property type="protein sequence ID" value="ASV68525.1"/>
    <property type="molecule type" value="Genomic_DNA"/>
</dbReference>
<dbReference type="InterPro" id="IPR025669">
    <property type="entry name" value="AAA_dom"/>
</dbReference>
<dbReference type="CDD" id="cd05387">
    <property type="entry name" value="BY-kinase"/>
    <property type="match status" value="1"/>
</dbReference>
<keyword evidence="3" id="KW-0808">Transferase</keyword>
<evidence type="ECO:0000256" key="1">
    <source>
        <dbReference type="ARBA" id="ARBA00007316"/>
    </source>
</evidence>
<comment type="catalytic activity">
    <reaction evidence="8">
        <text>L-tyrosyl-[protein] + ATP = O-phospho-L-tyrosyl-[protein] + ADP + H(+)</text>
        <dbReference type="Rhea" id="RHEA:10596"/>
        <dbReference type="Rhea" id="RHEA-COMP:10136"/>
        <dbReference type="Rhea" id="RHEA-COMP:20101"/>
        <dbReference type="ChEBI" id="CHEBI:15378"/>
        <dbReference type="ChEBI" id="CHEBI:30616"/>
        <dbReference type="ChEBI" id="CHEBI:46858"/>
        <dbReference type="ChEBI" id="CHEBI:61978"/>
        <dbReference type="ChEBI" id="CHEBI:456216"/>
        <dbReference type="EC" id="2.7.10.2"/>
    </reaction>
</comment>